<name>A0A5N6RWJ1_9ROSI</name>
<feature type="region of interest" description="Disordered" evidence="1">
    <location>
        <begin position="1"/>
        <end position="27"/>
    </location>
</feature>
<gene>
    <name evidence="2" type="ORF">FH972_020495</name>
</gene>
<accession>A0A5N6RWJ1</accession>
<keyword evidence="3" id="KW-1185">Reference proteome</keyword>
<evidence type="ECO:0000313" key="3">
    <source>
        <dbReference type="Proteomes" id="UP000327013"/>
    </source>
</evidence>
<dbReference type="EMBL" id="CM017328">
    <property type="protein sequence ID" value="KAE8125721.1"/>
    <property type="molecule type" value="Genomic_DNA"/>
</dbReference>
<dbReference type="Proteomes" id="UP000327013">
    <property type="component" value="Chromosome 8"/>
</dbReference>
<sequence>MDGGGKYWSSGGLERPRDLPVEPSSEITPAACQEQHQILLSGQEARRSVFFCYIQ</sequence>
<protein>
    <submittedName>
        <fullName evidence="2">Uncharacterized protein</fullName>
    </submittedName>
</protein>
<proteinExistence type="predicted"/>
<evidence type="ECO:0000256" key="1">
    <source>
        <dbReference type="SAM" id="MobiDB-lite"/>
    </source>
</evidence>
<organism evidence="2 3">
    <name type="scientific">Carpinus fangiana</name>
    <dbReference type="NCBI Taxonomy" id="176857"/>
    <lineage>
        <taxon>Eukaryota</taxon>
        <taxon>Viridiplantae</taxon>
        <taxon>Streptophyta</taxon>
        <taxon>Embryophyta</taxon>
        <taxon>Tracheophyta</taxon>
        <taxon>Spermatophyta</taxon>
        <taxon>Magnoliopsida</taxon>
        <taxon>eudicotyledons</taxon>
        <taxon>Gunneridae</taxon>
        <taxon>Pentapetalae</taxon>
        <taxon>rosids</taxon>
        <taxon>fabids</taxon>
        <taxon>Fagales</taxon>
        <taxon>Betulaceae</taxon>
        <taxon>Carpinus</taxon>
    </lineage>
</organism>
<reference evidence="2 3" key="1">
    <citation type="submission" date="2019-06" db="EMBL/GenBank/DDBJ databases">
        <title>A chromosomal-level reference genome of Carpinus fangiana (Coryloideae, Betulaceae).</title>
        <authorList>
            <person name="Yang X."/>
            <person name="Wang Z."/>
            <person name="Zhang L."/>
            <person name="Hao G."/>
            <person name="Liu J."/>
            <person name="Yang Y."/>
        </authorList>
    </citation>
    <scope>NUCLEOTIDE SEQUENCE [LARGE SCALE GENOMIC DNA]</scope>
    <source>
        <strain evidence="2">Cfa_2016G</strain>
        <tissue evidence="2">Leaf</tissue>
    </source>
</reference>
<dbReference type="AlphaFoldDB" id="A0A5N6RWJ1"/>
<evidence type="ECO:0000313" key="2">
    <source>
        <dbReference type="EMBL" id="KAE8125721.1"/>
    </source>
</evidence>